<evidence type="ECO:0000256" key="5">
    <source>
        <dbReference type="ARBA" id="ARBA00023136"/>
    </source>
</evidence>
<name>A0AB39L237_9MICC</name>
<feature type="transmembrane region" description="Helical" evidence="7">
    <location>
        <begin position="78"/>
        <end position="96"/>
    </location>
</feature>
<evidence type="ECO:0000256" key="2">
    <source>
        <dbReference type="ARBA" id="ARBA00022692"/>
    </source>
</evidence>
<dbReference type="InterPro" id="IPR023214">
    <property type="entry name" value="HAD_sf"/>
</dbReference>
<evidence type="ECO:0000256" key="7">
    <source>
        <dbReference type="SAM" id="Phobius"/>
    </source>
</evidence>
<feature type="transmembrane region" description="Helical" evidence="7">
    <location>
        <begin position="771"/>
        <end position="789"/>
    </location>
</feature>
<dbReference type="GO" id="GO:0005886">
    <property type="term" value="C:plasma membrane"/>
    <property type="evidence" value="ECO:0007669"/>
    <property type="project" value="UniProtKB-SubCell"/>
</dbReference>
<feature type="transmembrane region" description="Helical" evidence="7">
    <location>
        <begin position="809"/>
        <end position="828"/>
    </location>
</feature>
<dbReference type="SFLD" id="SFLDS00003">
    <property type="entry name" value="Haloacid_Dehalogenase"/>
    <property type="match status" value="1"/>
</dbReference>
<dbReference type="Gene3D" id="1.20.1110.10">
    <property type="entry name" value="Calcium-transporting ATPase, transmembrane domain"/>
    <property type="match status" value="1"/>
</dbReference>
<sequence length="840" mass="87942">MGDVGTSTAPSAGGEAPARGLTAEEVAQRVADGRTNDVPPRASRSTSEIVRANVFTRINAIFAVLAVIIFSTGHYLDGLFAGLIVANSIVGIVQELRAKRTLDKLAIVSQAHPQVRRDGRTAAIPPHGIVLDDVIELGPGDQAVVDGEVLSAEGLELDESLLTGEADPIPKTPGSPVLSGSYVSSGTGLYRATKVGSEAYAAQLEAEASKFTLVNSELRNGINTILTVITWLLIPAGILSVYNQLTGSQTLPDALRGMVAALVPMVPEGLILMTTIAFAVGVVRLGRRNCLVNELPAIEGLARVDVVCADKTGTLTENAMELAEVRELAVGAPSRETTHDGAAHPVPSGLGPASLPAEALPSLALAALAAADKRPNASMQAVLAAYPESPGWTVEETLPFSSARKYGGVRFAEHGAWILGAPDVLLPEGSPARHEAEEVGAHGLRVLLLARAEELPASAIPASEPPSASRAGVVVPHMEPTALVVLDQKVRDDVRPTLDFFEAQKVTVKVISGDNAASVGAVADQLALPGAGSPVDARGLPEDEEQLAAALEERTVFGRVSPAQKRGMVRALQSRGHTVAMTGDGVNDVLALKDADIGVAMGAGSPAARAVAQIVLLDNKFSTLPHVVGEGRRVIGNIERVANLFLTKTVYSVLLALMVGVPGLIGFEALPYPFLPRHVTITGWFTIGLPAFILSLAPNHDRARPGFVGRVMRMAIPAGIVIAVASFTSYLLVQPSVAGGGTTQVQASTSALITLIAIALWVLAIVARPYAWWKVVLVVVMMAASFAMFALPLTRTLFELDPSNWGHTWTALACAGAGIVLVELAWWIDGWLRRAKATRG</sequence>
<dbReference type="PRINTS" id="PR00119">
    <property type="entry name" value="CATATPASE"/>
</dbReference>
<dbReference type="Gene3D" id="3.40.1110.10">
    <property type="entry name" value="Calcium-transporting ATPase, cytoplasmic domain N"/>
    <property type="match status" value="1"/>
</dbReference>
<feature type="transmembrane region" description="Helical" evidence="7">
    <location>
        <begin position="681"/>
        <end position="699"/>
    </location>
</feature>
<dbReference type="InterPro" id="IPR044492">
    <property type="entry name" value="P_typ_ATPase_HD_dom"/>
</dbReference>
<gene>
    <name evidence="9" type="ORF">AB5L97_14920</name>
</gene>
<dbReference type="SUPFAM" id="SSF56784">
    <property type="entry name" value="HAD-like"/>
    <property type="match status" value="1"/>
</dbReference>
<organism evidence="9">
    <name type="scientific">Sinomonas puerhi</name>
    <dbReference type="NCBI Taxonomy" id="3238584"/>
    <lineage>
        <taxon>Bacteria</taxon>
        <taxon>Bacillati</taxon>
        <taxon>Actinomycetota</taxon>
        <taxon>Actinomycetes</taxon>
        <taxon>Micrococcales</taxon>
        <taxon>Micrococcaceae</taxon>
        <taxon>Sinomonas</taxon>
    </lineage>
</organism>
<dbReference type="PRINTS" id="PR00120">
    <property type="entry name" value="HATPASE"/>
</dbReference>
<dbReference type="InterPro" id="IPR036412">
    <property type="entry name" value="HAD-like_sf"/>
</dbReference>
<evidence type="ECO:0000313" key="9">
    <source>
        <dbReference type="EMBL" id="XDP44552.1"/>
    </source>
</evidence>
<proteinExistence type="predicted"/>
<dbReference type="InterPro" id="IPR023299">
    <property type="entry name" value="ATPase_P-typ_cyto_dom_N"/>
</dbReference>
<dbReference type="Gene3D" id="3.40.50.1000">
    <property type="entry name" value="HAD superfamily/HAD-like"/>
    <property type="match status" value="1"/>
</dbReference>
<dbReference type="InterPro" id="IPR059000">
    <property type="entry name" value="ATPase_P-type_domA"/>
</dbReference>
<dbReference type="InterPro" id="IPR023298">
    <property type="entry name" value="ATPase_P-typ_TM_dom_sf"/>
</dbReference>
<feature type="transmembrane region" description="Helical" evidence="7">
    <location>
        <begin position="711"/>
        <end position="733"/>
    </location>
</feature>
<keyword evidence="4 7" id="KW-1133">Transmembrane helix</keyword>
<accession>A0AB39L237</accession>
<dbReference type="InterPro" id="IPR001757">
    <property type="entry name" value="P_typ_ATPase"/>
</dbReference>
<feature type="transmembrane region" description="Helical" evidence="7">
    <location>
        <begin position="262"/>
        <end position="283"/>
    </location>
</feature>
<dbReference type="Pfam" id="PF00702">
    <property type="entry name" value="Hydrolase"/>
    <property type="match status" value="1"/>
</dbReference>
<dbReference type="InterPro" id="IPR018303">
    <property type="entry name" value="ATPase_P-typ_P_site"/>
</dbReference>
<evidence type="ECO:0000256" key="6">
    <source>
        <dbReference type="SAM" id="MobiDB-lite"/>
    </source>
</evidence>
<dbReference type="SFLD" id="SFLDG00002">
    <property type="entry name" value="C1.7:_P-type_atpase_like"/>
    <property type="match status" value="1"/>
</dbReference>
<evidence type="ECO:0000259" key="8">
    <source>
        <dbReference type="Pfam" id="PF00122"/>
    </source>
</evidence>
<dbReference type="SUPFAM" id="SSF81653">
    <property type="entry name" value="Calcium ATPase, transduction domain A"/>
    <property type="match status" value="1"/>
</dbReference>
<evidence type="ECO:0000256" key="3">
    <source>
        <dbReference type="ARBA" id="ARBA00022967"/>
    </source>
</evidence>
<dbReference type="SUPFAM" id="SSF81665">
    <property type="entry name" value="Calcium ATPase, transmembrane domain M"/>
    <property type="match status" value="1"/>
</dbReference>
<reference evidence="9" key="1">
    <citation type="submission" date="2024-07" db="EMBL/GenBank/DDBJ databases">
        <authorList>
            <person name="fu j."/>
        </authorList>
    </citation>
    <scope>NUCLEOTIDE SEQUENCE</scope>
    <source>
        <strain evidence="9">P10A9</strain>
    </source>
</reference>
<dbReference type="RefSeq" id="WP_369045240.1">
    <property type="nucleotide sequence ID" value="NZ_CP163302.1"/>
</dbReference>
<feature type="transmembrane region" description="Helical" evidence="7">
    <location>
        <begin position="222"/>
        <end position="242"/>
    </location>
</feature>
<feature type="region of interest" description="Disordered" evidence="6">
    <location>
        <begin position="1"/>
        <end position="22"/>
    </location>
</feature>
<feature type="transmembrane region" description="Helical" evidence="7">
    <location>
        <begin position="745"/>
        <end position="764"/>
    </location>
</feature>
<keyword evidence="3" id="KW-1278">Translocase</keyword>
<evidence type="ECO:0000256" key="4">
    <source>
        <dbReference type="ARBA" id="ARBA00022989"/>
    </source>
</evidence>
<comment type="subcellular location">
    <subcellularLocation>
        <location evidence="1">Cell membrane</location>
        <topology evidence="1">Multi-pass membrane protein</topology>
    </subcellularLocation>
</comment>
<dbReference type="EMBL" id="CP163302">
    <property type="protein sequence ID" value="XDP44552.1"/>
    <property type="molecule type" value="Genomic_DNA"/>
</dbReference>
<feature type="compositionally biased region" description="Polar residues" evidence="6">
    <location>
        <begin position="1"/>
        <end position="10"/>
    </location>
</feature>
<protein>
    <submittedName>
        <fullName evidence="9">HAD-IC family P-type ATPase</fullName>
    </submittedName>
</protein>
<dbReference type="SUPFAM" id="SSF81660">
    <property type="entry name" value="Metal cation-transporting ATPase, ATP-binding domain N"/>
    <property type="match status" value="1"/>
</dbReference>
<evidence type="ECO:0000256" key="1">
    <source>
        <dbReference type="ARBA" id="ARBA00004651"/>
    </source>
</evidence>
<dbReference type="Pfam" id="PF00122">
    <property type="entry name" value="E1-E2_ATPase"/>
    <property type="match status" value="1"/>
</dbReference>
<dbReference type="PROSITE" id="PS00154">
    <property type="entry name" value="ATPASE_E1_E2"/>
    <property type="match status" value="1"/>
</dbReference>
<dbReference type="Gene3D" id="2.70.150.10">
    <property type="entry name" value="Calcium-transporting ATPase, cytoplasmic transduction domain A"/>
    <property type="match status" value="1"/>
</dbReference>
<dbReference type="KEGG" id="spue:AB5L97_14920"/>
<keyword evidence="2 7" id="KW-0812">Transmembrane</keyword>
<feature type="transmembrane region" description="Helical" evidence="7">
    <location>
        <begin position="650"/>
        <end position="675"/>
    </location>
</feature>
<dbReference type="SFLD" id="SFLDF00027">
    <property type="entry name" value="p-type_atpase"/>
    <property type="match status" value="1"/>
</dbReference>
<dbReference type="GO" id="GO:0016887">
    <property type="term" value="F:ATP hydrolysis activity"/>
    <property type="evidence" value="ECO:0007669"/>
    <property type="project" value="InterPro"/>
</dbReference>
<dbReference type="GO" id="GO:0005524">
    <property type="term" value="F:ATP binding"/>
    <property type="evidence" value="ECO:0007669"/>
    <property type="project" value="InterPro"/>
</dbReference>
<dbReference type="AlphaFoldDB" id="A0AB39L237"/>
<feature type="domain" description="P-type ATPase A" evidence="8">
    <location>
        <begin position="110"/>
        <end position="204"/>
    </location>
</feature>
<dbReference type="NCBIfam" id="TIGR01494">
    <property type="entry name" value="ATPase_P-type"/>
    <property type="match status" value="2"/>
</dbReference>
<feature type="transmembrane region" description="Helical" evidence="7">
    <location>
        <begin position="54"/>
        <end position="72"/>
    </location>
</feature>
<dbReference type="PANTHER" id="PTHR42861">
    <property type="entry name" value="CALCIUM-TRANSPORTING ATPASE"/>
    <property type="match status" value="1"/>
</dbReference>
<dbReference type="InterPro" id="IPR008250">
    <property type="entry name" value="ATPase_P-typ_transduc_dom_A_sf"/>
</dbReference>
<keyword evidence="5 7" id="KW-0472">Membrane</keyword>